<dbReference type="GeneID" id="20346603"/>
<accession>J3NXZ0</accession>
<reference evidence="3" key="5">
    <citation type="submission" date="2018-04" db="UniProtKB">
        <authorList>
            <consortium name="EnsemblFungi"/>
        </authorList>
    </citation>
    <scope>IDENTIFICATION</scope>
    <source>
        <strain evidence="3">R3-111a-1</strain>
    </source>
</reference>
<feature type="region of interest" description="Disordered" evidence="1">
    <location>
        <begin position="122"/>
        <end position="155"/>
    </location>
</feature>
<evidence type="ECO:0000313" key="2">
    <source>
        <dbReference type="EMBL" id="EJT76223.1"/>
    </source>
</evidence>
<evidence type="ECO:0000313" key="4">
    <source>
        <dbReference type="Proteomes" id="UP000006039"/>
    </source>
</evidence>
<protein>
    <submittedName>
        <fullName evidence="2 3">Uncharacterized protein</fullName>
    </submittedName>
</protein>
<reference evidence="3" key="4">
    <citation type="journal article" date="2015" name="G3 (Bethesda)">
        <title>Genome sequences of three phytopathogenic species of the Magnaporthaceae family of fungi.</title>
        <authorList>
            <person name="Okagaki L.H."/>
            <person name="Nunes C.C."/>
            <person name="Sailsbery J."/>
            <person name="Clay B."/>
            <person name="Brown D."/>
            <person name="John T."/>
            <person name="Oh Y."/>
            <person name="Young N."/>
            <person name="Fitzgerald M."/>
            <person name="Haas B.J."/>
            <person name="Zeng Q."/>
            <person name="Young S."/>
            <person name="Adiconis X."/>
            <person name="Fan L."/>
            <person name="Levin J.Z."/>
            <person name="Mitchell T.K."/>
            <person name="Okubara P.A."/>
            <person name="Farman M.L."/>
            <person name="Kohn L.M."/>
            <person name="Birren B."/>
            <person name="Ma L.-J."/>
            <person name="Dean R.A."/>
        </authorList>
    </citation>
    <scope>NUCLEOTIDE SEQUENCE</scope>
    <source>
        <strain evidence="3">R3-111a-1</strain>
    </source>
</reference>
<evidence type="ECO:0000256" key="1">
    <source>
        <dbReference type="SAM" id="MobiDB-lite"/>
    </source>
</evidence>
<dbReference type="VEuPathDB" id="FungiDB:GGTG_06145"/>
<dbReference type="STRING" id="644352.J3NXZ0"/>
<reference evidence="2" key="2">
    <citation type="submission" date="2010-07" db="EMBL/GenBank/DDBJ databases">
        <authorList>
            <consortium name="The Broad Institute Genome Sequencing Platform"/>
            <consortium name="Broad Institute Genome Sequencing Center for Infectious Disease"/>
            <person name="Ma L.-J."/>
            <person name="Dead R."/>
            <person name="Young S."/>
            <person name="Zeng Q."/>
            <person name="Koehrsen M."/>
            <person name="Alvarado L."/>
            <person name="Berlin A."/>
            <person name="Chapman S.B."/>
            <person name="Chen Z."/>
            <person name="Freedman E."/>
            <person name="Gellesch M."/>
            <person name="Goldberg J."/>
            <person name="Griggs A."/>
            <person name="Gujja S."/>
            <person name="Heilman E.R."/>
            <person name="Heiman D."/>
            <person name="Hepburn T."/>
            <person name="Howarth C."/>
            <person name="Jen D."/>
            <person name="Larson L."/>
            <person name="Mehta T."/>
            <person name="Neiman D."/>
            <person name="Pearson M."/>
            <person name="Roberts A."/>
            <person name="Saif S."/>
            <person name="Shea T."/>
            <person name="Shenoy N."/>
            <person name="Sisk P."/>
            <person name="Stolte C."/>
            <person name="Sykes S."/>
            <person name="Walk T."/>
            <person name="White J."/>
            <person name="Yandava C."/>
            <person name="Haas B."/>
            <person name="Nusbaum C."/>
            <person name="Birren B."/>
        </authorList>
    </citation>
    <scope>NUCLEOTIDE SEQUENCE</scope>
    <source>
        <strain evidence="2">R3-111a-1</strain>
    </source>
</reference>
<gene>
    <name evidence="3" type="primary">20346603</name>
    <name evidence="2" type="ORF">GGTG_06145</name>
</gene>
<dbReference type="EnsemblFungi" id="EJT76223">
    <property type="protein sequence ID" value="EJT76223"/>
    <property type="gene ID" value="GGTG_06145"/>
</dbReference>
<evidence type="ECO:0000313" key="3">
    <source>
        <dbReference type="EnsemblFungi" id="EJT76223"/>
    </source>
</evidence>
<dbReference type="AlphaFoldDB" id="J3NXZ0"/>
<keyword evidence="4" id="KW-1185">Reference proteome</keyword>
<name>J3NXZ0_GAET3</name>
<dbReference type="HOGENOM" id="CLU_1662033_0_0_1"/>
<dbReference type="EMBL" id="GL385397">
    <property type="protein sequence ID" value="EJT76223.1"/>
    <property type="molecule type" value="Genomic_DNA"/>
</dbReference>
<sequence>MSVSLTSSIFLYCTPIPAAPTGPAATSTRPAPAPTVTTEYTEQYIYIATAVCPTCPTPVWAATWTIIETCVGDPSTWTRPPLPPNFVTSTVVCDRCATRTQVVTCPLPTDERTAAGVDIQGDGVTASPATTNAAVTSAPAETASTRPPDATAAAPASARVGKRGLWLCCVLGVTLLTGQGWV</sequence>
<organism evidence="2">
    <name type="scientific">Gaeumannomyces tritici (strain R3-111a-1)</name>
    <name type="common">Wheat and barley take-all root rot fungus</name>
    <name type="synonym">Gaeumannomyces graminis var. tritici</name>
    <dbReference type="NCBI Taxonomy" id="644352"/>
    <lineage>
        <taxon>Eukaryota</taxon>
        <taxon>Fungi</taxon>
        <taxon>Dikarya</taxon>
        <taxon>Ascomycota</taxon>
        <taxon>Pezizomycotina</taxon>
        <taxon>Sordariomycetes</taxon>
        <taxon>Sordariomycetidae</taxon>
        <taxon>Magnaporthales</taxon>
        <taxon>Magnaporthaceae</taxon>
        <taxon>Gaeumannomyces</taxon>
    </lineage>
</organism>
<dbReference type="eggNOG" id="ENOG502T0QC">
    <property type="taxonomic scope" value="Eukaryota"/>
</dbReference>
<reference evidence="4" key="1">
    <citation type="submission" date="2010-07" db="EMBL/GenBank/DDBJ databases">
        <title>The genome sequence of Gaeumannomyces graminis var. tritici strain R3-111a-1.</title>
        <authorList>
            <consortium name="The Broad Institute Genome Sequencing Platform"/>
            <person name="Ma L.-J."/>
            <person name="Dead R."/>
            <person name="Young S."/>
            <person name="Zeng Q."/>
            <person name="Koehrsen M."/>
            <person name="Alvarado L."/>
            <person name="Berlin A."/>
            <person name="Chapman S.B."/>
            <person name="Chen Z."/>
            <person name="Freedman E."/>
            <person name="Gellesch M."/>
            <person name="Goldberg J."/>
            <person name="Griggs A."/>
            <person name="Gujja S."/>
            <person name="Heilman E.R."/>
            <person name="Heiman D."/>
            <person name="Hepburn T."/>
            <person name="Howarth C."/>
            <person name="Jen D."/>
            <person name="Larson L."/>
            <person name="Mehta T."/>
            <person name="Neiman D."/>
            <person name="Pearson M."/>
            <person name="Roberts A."/>
            <person name="Saif S."/>
            <person name="Shea T."/>
            <person name="Shenoy N."/>
            <person name="Sisk P."/>
            <person name="Stolte C."/>
            <person name="Sykes S."/>
            <person name="Walk T."/>
            <person name="White J."/>
            <person name="Yandava C."/>
            <person name="Haas B."/>
            <person name="Nusbaum C."/>
            <person name="Birren B."/>
        </authorList>
    </citation>
    <scope>NUCLEOTIDE SEQUENCE [LARGE SCALE GENOMIC DNA]</scope>
    <source>
        <strain evidence="4">R3-111a-1</strain>
    </source>
</reference>
<dbReference type="OrthoDB" id="3558870at2759"/>
<dbReference type="Proteomes" id="UP000006039">
    <property type="component" value="Unassembled WGS sequence"/>
</dbReference>
<dbReference type="RefSeq" id="XP_009222223.1">
    <property type="nucleotide sequence ID" value="XM_009223959.1"/>
</dbReference>
<feature type="compositionally biased region" description="Low complexity" evidence="1">
    <location>
        <begin position="142"/>
        <end position="155"/>
    </location>
</feature>
<reference evidence="2" key="3">
    <citation type="submission" date="2010-09" db="EMBL/GenBank/DDBJ databases">
        <title>Annotation of Gaeumannomyces graminis var. tritici R3-111a-1.</title>
        <authorList>
            <consortium name="The Broad Institute Genome Sequencing Platform"/>
            <person name="Ma L.-J."/>
            <person name="Dead R."/>
            <person name="Young S.K."/>
            <person name="Zeng Q."/>
            <person name="Gargeya S."/>
            <person name="Fitzgerald M."/>
            <person name="Haas B."/>
            <person name="Abouelleil A."/>
            <person name="Alvarado L."/>
            <person name="Arachchi H.M."/>
            <person name="Berlin A."/>
            <person name="Brown A."/>
            <person name="Chapman S.B."/>
            <person name="Chen Z."/>
            <person name="Dunbar C."/>
            <person name="Freedman E."/>
            <person name="Gearin G."/>
            <person name="Gellesch M."/>
            <person name="Goldberg J."/>
            <person name="Griggs A."/>
            <person name="Gujja S."/>
            <person name="Heiman D."/>
            <person name="Howarth C."/>
            <person name="Larson L."/>
            <person name="Lui A."/>
            <person name="MacDonald P.J.P."/>
            <person name="Mehta T."/>
            <person name="Montmayeur A."/>
            <person name="Murphy C."/>
            <person name="Neiman D."/>
            <person name="Pearson M."/>
            <person name="Priest M."/>
            <person name="Roberts A."/>
            <person name="Saif S."/>
            <person name="Shea T."/>
            <person name="Shenoy N."/>
            <person name="Sisk P."/>
            <person name="Stolte C."/>
            <person name="Sykes S."/>
            <person name="Yandava C."/>
            <person name="Wortman J."/>
            <person name="Nusbaum C."/>
            <person name="Birren B."/>
        </authorList>
    </citation>
    <scope>NUCLEOTIDE SEQUENCE</scope>
    <source>
        <strain evidence="2">R3-111a-1</strain>
    </source>
</reference>
<proteinExistence type="predicted"/>